<dbReference type="EMBL" id="UYJE01005689">
    <property type="protein sequence ID" value="VDI39466.1"/>
    <property type="molecule type" value="Genomic_DNA"/>
</dbReference>
<reference evidence="2" key="1">
    <citation type="submission" date="2018-11" db="EMBL/GenBank/DDBJ databases">
        <authorList>
            <person name="Alioto T."/>
            <person name="Alioto T."/>
        </authorList>
    </citation>
    <scope>NUCLEOTIDE SEQUENCE</scope>
</reference>
<protein>
    <submittedName>
        <fullName evidence="2">Uncharacterized protein</fullName>
    </submittedName>
</protein>
<dbReference type="OrthoDB" id="10056483at2759"/>
<name>A0A8B6EVG9_MYTGA</name>
<feature type="region of interest" description="Disordered" evidence="1">
    <location>
        <begin position="86"/>
        <end position="113"/>
    </location>
</feature>
<dbReference type="Proteomes" id="UP000596742">
    <property type="component" value="Unassembled WGS sequence"/>
</dbReference>
<accession>A0A8B6EVG9</accession>
<evidence type="ECO:0000313" key="3">
    <source>
        <dbReference type="Proteomes" id="UP000596742"/>
    </source>
</evidence>
<sequence length="113" mass="13061">AYKGLIRPVLEYASTAWDPHQLYLQDQLENVQKRAARFITSNYNYEPGSMTAILEQLQQPSLKDRRTQNRLILFCKSIHGQANLRSDQLTNHSGQPRTCTANISSDFKRKQTH</sequence>
<feature type="compositionally biased region" description="Polar residues" evidence="1">
    <location>
        <begin position="86"/>
        <end position="105"/>
    </location>
</feature>
<evidence type="ECO:0000313" key="2">
    <source>
        <dbReference type="EMBL" id="VDI39466.1"/>
    </source>
</evidence>
<evidence type="ECO:0000256" key="1">
    <source>
        <dbReference type="SAM" id="MobiDB-lite"/>
    </source>
</evidence>
<comment type="caution">
    <text evidence="2">The sequence shown here is derived from an EMBL/GenBank/DDBJ whole genome shotgun (WGS) entry which is preliminary data.</text>
</comment>
<feature type="non-terminal residue" evidence="2">
    <location>
        <position position="1"/>
    </location>
</feature>
<gene>
    <name evidence="2" type="ORF">MGAL_10B075269</name>
</gene>
<keyword evidence="3" id="KW-1185">Reference proteome</keyword>
<proteinExistence type="predicted"/>
<dbReference type="AlphaFoldDB" id="A0A8B6EVG9"/>
<organism evidence="2 3">
    <name type="scientific">Mytilus galloprovincialis</name>
    <name type="common">Mediterranean mussel</name>
    <dbReference type="NCBI Taxonomy" id="29158"/>
    <lineage>
        <taxon>Eukaryota</taxon>
        <taxon>Metazoa</taxon>
        <taxon>Spiralia</taxon>
        <taxon>Lophotrochozoa</taxon>
        <taxon>Mollusca</taxon>
        <taxon>Bivalvia</taxon>
        <taxon>Autobranchia</taxon>
        <taxon>Pteriomorphia</taxon>
        <taxon>Mytilida</taxon>
        <taxon>Mytiloidea</taxon>
        <taxon>Mytilidae</taxon>
        <taxon>Mytilinae</taxon>
        <taxon>Mytilus</taxon>
    </lineage>
</organism>